<dbReference type="EMBL" id="CP031742">
    <property type="protein sequence ID" value="AXQ56750.1"/>
    <property type="molecule type" value="Genomic_DNA"/>
</dbReference>
<gene>
    <name evidence="3" type="ORF">D0C37_20555</name>
</gene>
<feature type="domain" description="DUF397" evidence="2">
    <location>
        <begin position="10"/>
        <end position="65"/>
    </location>
</feature>
<evidence type="ECO:0000313" key="4">
    <source>
        <dbReference type="Proteomes" id="UP000259636"/>
    </source>
</evidence>
<dbReference type="InterPro" id="IPR007278">
    <property type="entry name" value="DUF397"/>
</dbReference>
<evidence type="ECO:0000256" key="1">
    <source>
        <dbReference type="SAM" id="MobiDB-lite"/>
    </source>
</evidence>
<reference evidence="3 4" key="1">
    <citation type="submission" date="2018-08" db="EMBL/GenBank/DDBJ databases">
        <authorList>
            <person name="Ferrada E.E."/>
            <person name="Latorre B.A."/>
        </authorList>
    </citation>
    <scope>NUCLEOTIDE SEQUENCE [LARGE SCALE GENOMIC DNA]</scope>
    <source>
        <strain evidence="3 4">VK-A60T</strain>
    </source>
</reference>
<dbReference type="AlphaFoldDB" id="A0A385DFI8"/>
<proteinExistence type="predicted"/>
<organism evidence="3 4">
    <name type="scientific">Streptomyces koyangensis</name>
    <dbReference type="NCBI Taxonomy" id="188770"/>
    <lineage>
        <taxon>Bacteria</taxon>
        <taxon>Bacillati</taxon>
        <taxon>Actinomycetota</taxon>
        <taxon>Actinomycetes</taxon>
        <taxon>Kitasatosporales</taxon>
        <taxon>Streptomycetaceae</taxon>
        <taxon>Streptomyces</taxon>
        <taxon>Streptomyces aurantiacus group</taxon>
    </lineage>
</organism>
<feature type="region of interest" description="Disordered" evidence="1">
    <location>
        <begin position="1"/>
        <end position="22"/>
    </location>
</feature>
<protein>
    <submittedName>
        <fullName evidence="3">DUF397 domain-containing protein</fullName>
    </submittedName>
</protein>
<dbReference type="Proteomes" id="UP000259636">
    <property type="component" value="Chromosome"/>
</dbReference>
<evidence type="ECO:0000259" key="2">
    <source>
        <dbReference type="Pfam" id="PF04149"/>
    </source>
</evidence>
<evidence type="ECO:0000313" key="3">
    <source>
        <dbReference type="EMBL" id="AXQ56750.1"/>
    </source>
</evidence>
<dbReference type="KEGG" id="sky:D0C37_20555"/>
<dbReference type="Pfam" id="PF04149">
    <property type="entry name" value="DUF397"/>
    <property type="match status" value="1"/>
</dbReference>
<name>A0A385DFI8_9ACTN</name>
<sequence>MGGSAVFDPEWTKSSYSSQDAGGRVEWAPSVALATGTVPLRDSKAPVGSHLAVSSAAWQVFVNGVGREG</sequence>
<accession>A0A385DFI8</accession>